<keyword evidence="1" id="KW-0175">Coiled coil</keyword>
<evidence type="ECO:0000256" key="2">
    <source>
        <dbReference type="SAM" id="MobiDB-lite"/>
    </source>
</evidence>
<evidence type="ECO:0000313" key="4">
    <source>
        <dbReference type="Proteomes" id="UP000737018"/>
    </source>
</evidence>
<keyword evidence="4" id="KW-1185">Reference proteome</keyword>
<dbReference type="AlphaFoldDB" id="A0A8J4Q3B6"/>
<feature type="region of interest" description="Disordered" evidence="2">
    <location>
        <begin position="1"/>
        <end position="21"/>
    </location>
</feature>
<evidence type="ECO:0000256" key="1">
    <source>
        <dbReference type="SAM" id="Coils"/>
    </source>
</evidence>
<proteinExistence type="predicted"/>
<protein>
    <submittedName>
        <fullName evidence="3">Uncharacterized protein</fullName>
    </submittedName>
</protein>
<sequence length="264" mass="28927">MARRKNHDPDNLGNNAPIDRYIPQNPEFLSIQNTSIPADFEDQLREIDTTIGDMASKESQAVEDFSDCLAIQLDDVVAKSGGLGVTPSSGLTKSGPPSEGTWKRLEKSQIFKEVVMGDQNEISKRKLEALEDTREDALELAKRSKLKDAVSLGKGLFVPSDGKSGGLALLWKPDVKVDIQMVSRWHIEAFIDSGVEMVQSGHESGEFIVSKQILASPSMMTWFQPSFLESCNAPEDSCSFIMRGGAVGAGFNPDFDDFSMRFSG</sequence>
<feature type="coiled-coil region" evidence="1">
    <location>
        <begin position="120"/>
        <end position="147"/>
    </location>
</feature>
<dbReference type="OrthoDB" id="1001388at2759"/>
<dbReference type="Proteomes" id="UP000737018">
    <property type="component" value="Unassembled WGS sequence"/>
</dbReference>
<dbReference type="EMBL" id="JRKL02013274">
    <property type="protein sequence ID" value="KAF3942888.1"/>
    <property type="molecule type" value="Genomic_DNA"/>
</dbReference>
<organism evidence="3 4">
    <name type="scientific">Castanea mollissima</name>
    <name type="common">Chinese chestnut</name>
    <dbReference type="NCBI Taxonomy" id="60419"/>
    <lineage>
        <taxon>Eukaryota</taxon>
        <taxon>Viridiplantae</taxon>
        <taxon>Streptophyta</taxon>
        <taxon>Embryophyta</taxon>
        <taxon>Tracheophyta</taxon>
        <taxon>Spermatophyta</taxon>
        <taxon>Magnoliopsida</taxon>
        <taxon>eudicotyledons</taxon>
        <taxon>Gunneridae</taxon>
        <taxon>Pentapetalae</taxon>
        <taxon>rosids</taxon>
        <taxon>fabids</taxon>
        <taxon>Fagales</taxon>
        <taxon>Fagaceae</taxon>
        <taxon>Castanea</taxon>
    </lineage>
</organism>
<accession>A0A8J4Q3B6</accession>
<gene>
    <name evidence="3" type="ORF">CMV_030499</name>
</gene>
<evidence type="ECO:0000313" key="3">
    <source>
        <dbReference type="EMBL" id="KAF3942888.1"/>
    </source>
</evidence>
<comment type="caution">
    <text evidence="3">The sequence shown here is derived from an EMBL/GenBank/DDBJ whole genome shotgun (WGS) entry which is preliminary data.</text>
</comment>
<name>A0A8J4Q3B6_9ROSI</name>
<reference evidence="3" key="1">
    <citation type="submission" date="2020-03" db="EMBL/GenBank/DDBJ databases">
        <title>Castanea mollissima Vanexum genome sequencing.</title>
        <authorList>
            <person name="Staton M."/>
        </authorList>
    </citation>
    <scope>NUCLEOTIDE SEQUENCE</scope>
    <source>
        <tissue evidence="3">Leaf</tissue>
    </source>
</reference>